<dbReference type="EMBL" id="CP007389">
    <property type="protein sequence ID" value="APT73287.1"/>
    <property type="molecule type" value="Genomic_DNA"/>
</dbReference>
<feature type="coiled-coil region" evidence="1">
    <location>
        <begin position="3"/>
        <end position="50"/>
    </location>
</feature>
<evidence type="ECO:0000313" key="3">
    <source>
        <dbReference type="Proteomes" id="UP000185490"/>
    </source>
</evidence>
<evidence type="ECO:0000256" key="1">
    <source>
        <dbReference type="SAM" id="Coils"/>
    </source>
</evidence>
<keyword evidence="1" id="KW-0175">Coiled coil</keyword>
<protein>
    <submittedName>
        <fullName evidence="2">Uncharacterized protein</fullName>
    </submittedName>
</protein>
<organism evidence="2 3">
    <name type="scientific">Thermosipho melanesiensis</name>
    <dbReference type="NCBI Taxonomy" id="46541"/>
    <lineage>
        <taxon>Bacteria</taxon>
        <taxon>Thermotogati</taxon>
        <taxon>Thermotogota</taxon>
        <taxon>Thermotogae</taxon>
        <taxon>Thermotogales</taxon>
        <taxon>Fervidobacteriaceae</taxon>
        <taxon>Thermosipho</taxon>
    </lineage>
</organism>
<evidence type="ECO:0000313" key="2">
    <source>
        <dbReference type="EMBL" id="APT73287.1"/>
    </source>
</evidence>
<accession>A0ABM6GCR1</accession>
<gene>
    <name evidence="2" type="ORF">BW47_01195</name>
</gene>
<sequence length="381" mass="45492">MTNDDKLKNILKLKNELEKELEKKGLKKINKKIKKEKTNDLESIKKLKEKIIKKANITKDKSFTIFDINMQDYDASIEEILNSLKTFSIDNKIYKALLFLLESKFDEVEKILKDKDIYSKYNFFLSKLYKRENISNEIVEFIKSYPQSIYPFILLLEYYLIKGTSTNFSKILSQLSKIDSFFSIILSAYRKKLDEDEVVKTTIKTKKFLPLLLYFLKAKNFEPEKTKSYCLNTNYSLINGTPPTKKEYCIKAVFANAAWSILNDYELRLDTLKKFEKTPEYNLFFGFFYFNNQIIEKSKLFFEKFEKQVERYSIKLFNRKHTHIGLKQFCYIPREYTKEVHGNLLEIVENNTEYDFFVEYYDPEIVRLLFSEKHCKLVYGG</sequence>
<name>A0ABM6GCR1_9BACT</name>
<reference evidence="2 3" key="1">
    <citation type="submission" date="2014-02" db="EMBL/GenBank/DDBJ databases">
        <title>Diversity of Thermotogales isolates from hydrothermal vents.</title>
        <authorList>
            <person name="Haverkamp T.H.A."/>
            <person name="Lossouarn J."/>
            <person name="Geslin C."/>
            <person name="Nesbo C.L."/>
        </authorList>
    </citation>
    <scope>NUCLEOTIDE SEQUENCE [LARGE SCALE GENOMIC DNA]</scope>
    <source>
        <strain evidence="2 3">431</strain>
    </source>
</reference>
<proteinExistence type="predicted"/>
<dbReference type="Proteomes" id="UP000185490">
    <property type="component" value="Chromosome"/>
</dbReference>
<dbReference type="RefSeq" id="WP_012056451.1">
    <property type="nucleotide sequence ID" value="NZ_CP007389.1"/>
</dbReference>
<keyword evidence="3" id="KW-1185">Reference proteome</keyword>